<keyword evidence="4 7" id="KW-0472">Membrane</keyword>
<dbReference type="PANTHER" id="PTHR12763:SF28">
    <property type="entry name" value="GEO10507P1-RELATED"/>
    <property type="match status" value="1"/>
</dbReference>
<dbReference type="RefSeq" id="WP_096357366.1">
    <property type="nucleotide sequence ID" value="NZ_AP014946.1"/>
</dbReference>
<evidence type="ECO:0000259" key="8">
    <source>
        <dbReference type="PROSITE" id="PS50076"/>
    </source>
</evidence>
<dbReference type="EMBL" id="AP014946">
    <property type="protein sequence ID" value="BAT60819.1"/>
    <property type="molecule type" value="Genomic_DNA"/>
</dbReference>
<feature type="region of interest" description="Disordered" evidence="6">
    <location>
        <begin position="156"/>
        <end position="176"/>
    </location>
</feature>
<proteinExistence type="inferred from homology"/>
<protein>
    <submittedName>
        <fullName evidence="9">Chaperone protein DnaJ</fullName>
    </submittedName>
</protein>
<evidence type="ECO:0000313" key="9">
    <source>
        <dbReference type="EMBL" id="BAT60819.1"/>
    </source>
</evidence>
<feature type="transmembrane region" description="Helical" evidence="7">
    <location>
        <begin position="6"/>
        <end position="21"/>
    </location>
</feature>
<keyword evidence="10" id="KW-1185">Reference proteome</keyword>
<evidence type="ECO:0000256" key="3">
    <source>
        <dbReference type="ARBA" id="ARBA00022989"/>
    </source>
</evidence>
<dbReference type="OrthoDB" id="9811070at2"/>
<dbReference type="InterPro" id="IPR036869">
    <property type="entry name" value="J_dom_sf"/>
</dbReference>
<feature type="transmembrane region" description="Helical" evidence="7">
    <location>
        <begin position="33"/>
        <end position="50"/>
    </location>
</feature>
<keyword evidence="2 7" id="KW-0812">Transmembrane</keyword>
<reference evidence="9 10" key="1">
    <citation type="submission" date="2015-08" db="EMBL/GenBank/DDBJ databases">
        <title>Investigation of the bacterial diversity of lava forest soil.</title>
        <authorList>
            <person name="Lee J.S."/>
        </authorList>
    </citation>
    <scope>NUCLEOTIDE SEQUENCE [LARGE SCALE GENOMIC DNA]</scope>
    <source>
        <strain evidence="9 10">GJW-30</strain>
    </source>
</reference>
<accession>A0A0S3PY51</accession>
<dbReference type="Proteomes" id="UP000236884">
    <property type="component" value="Chromosome"/>
</dbReference>
<dbReference type="Pfam" id="PF00226">
    <property type="entry name" value="DnaJ"/>
    <property type="match status" value="1"/>
</dbReference>
<evidence type="ECO:0000256" key="1">
    <source>
        <dbReference type="ARBA" id="ARBA00004167"/>
    </source>
</evidence>
<dbReference type="CDD" id="cd06257">
    <property type="entry name" value="DnaJ"/>
    <property type="match status" value="1"/>
</dbReference>
<dbReference type="SUPFAM" id="SSF46565">
    <property type="entry name" value="Chaperone J-domain"/>
    <property type="match status" value="1"/>
</dbReference>
<dbReference type="Gene3D" id="1.10.287.110">
    <property type="entry name" value="DnaJ domain"/>
    <property type="match status" value="1"/>
</dbReference>
<evidence type="ECO:0000256" key="6">
    <source>
        <dbReference type="SAM" id="MobiDB-lite"/>
    </source>
</evidence>
<evidence type="ECO:0000256" key="7">
    <source>
        <dbReference type="SAM" id="Phobius"/>
    </source>
</evidence>
<sequence>MPQLLIAIAIVFFLYFGLQWLKNAKPNQVRDGLKTAGGVAALGIAGLFAVRGQIAIAAPLAMGAMALLGWIPGLPASWTQRWNKTPGQVSRVRTAFVEMELSHDTGEMQGVILAGPYEGTSLDALNVPTLVRLLADIDDESRALLAAYLDRRDSRWRENGDPGQAAGSGVAAGGGGPMTPEEAYQVLGLEAGASADDITRAHRNLMKKIHPDQGGSTYLAARVNMAKDVLLRRHA</sequence>
<comment type="subcellular location">
    <subcellularLocation>
        <location evidence="1">Membrane</location>
        <topology evidence="1">Single-pass membrane protein</topology>
    </subcellularLocation>
</comment>
<dbReference type="SMART" id="SM00271">
    <property type="entry name" value="DnaJ"/>
    <property type="match status" value="1"/>
</dbReference>
<dbReference type="PANTHER" id="PTHR12763">
    <property type="match status" value="1"/>
</dbReference>
<evidence type="ECO:0000256" key="4">
    <source>
        <dbReference type="ARBA" id="ARBA00023136"/>
    </source>
</evidence>
<name>A0A0S3PY51_9BRAD</name>
<gene>
    <name evidence="9" type="primary">dnaJ_3</name>
    <name evidence="9" type="ORF">GJW-30_1_03369</name>
</gene>
<comment type="similarity">
    <text evidence="5">Belongs to the TIM14 family.</text>
</comment>
<dbReference type="AlphaFoldDB" id="A0A0S3PY51"/>
<feature type="domain" description="J" evidence="8">
    <location>
        <begin position="182"/>
        <end position="235"/>
    </location>
</feature>
<evidence type="ECO:0000256" key="5">
    <source>
        <dbReference type="ARBA" id="ARBA00038105"/>
    </source>
</evidence>
<organism evidence="9 10">
    <name type="scientific">Variibacter gotjawalensis</name>
    <dbReference type="NCBI Taxonomy" id="1333996"/>
    <lineage>
        <taxon>Bacteria</taxon>
        <taxon>Pseudomonadati</taxon>
        <taxon>Pseudomonadota</taxon>
        <taxon>Alphaproteobacteria</taxon>
        <taxon>Hyphomicrobiales</taxon>
        <taxon>Nitrobacteraceae</taxon>
        <taxon>Variibacter</taxon>
    </lineage>
</organism>
<dbReference type="PROSITE" id="PS50076">
    <property type="entry name" value="DNAJ_2"/>
    <property type="match status" value="1"/>
</dbReference>
<evidence type="ECO:0000256" key="2">
    <source>
        <dbReference type="ARBA" id="ARBA00022692"/>
    </source>
</evidence>
<dbReference type="KEGG" id="vgo:GJW-30_1_03369"/>
<dbReference type="GO" id="GO:0016020">
    <property type="term" value="C:membrane"/>
    <property type="evidence" value="ECO:0007669"/>
    <property type="project" value="UniProtKB-SubCell"/>
</dbReference>
<dbReference type="InterPro" id="IPR001623">
    <property type="entry name" value="DnaJ_domain"/>
</dbReference>
<evidence type="ECO:0000313" key="10">
    <source>
        <dbReference type="Proteomes" id="UP000236884"/>
    </source>
</evidence>
<feature type="transmembrane region" description="Helical" evidence="7">
    <location>
        <begin position="56"/>
        <end position="74"/>
    </location>
</feature>
<keyword evidence="3 7" id="KW-1133">Transmembrane helix</keyword>